<dbReference type="GO" id="GO:0005576">
    <property type="term" value="C:extracellular region"/>
    <property type="evidence" value="ECO:0007669"/>
    <property type="project" value="UniProtKB-SubCell"/>
</dbReference>
<keyword evidence="5" id="KW-0442">Lipid degradation</keyword>
<dbReference type="PANTHER" id="PTHR45856">
    <property type="entry name" value="ALPHA/BETA-HYDROLASES SUPERFAMILY PROTEIN"/>
    <property type="match status" value="1"/>
</dbReference>
<evidence type="ECO:0000256" key="10">
    <source>
        <dbReference type="ARBA" id="ARBA00048461"/>
    </source>
</evidence>
<dbReference type="PANTHER" id="PTHR45856:SF24">
    <property type="entry name" value="FUNGAL LIPASE-LIKE DOMAIN-CONTAINING PROTEIN"/>
    <property type="match status" value="1"/>
</dbReference>
<evidence type="ECO:0000259" key="11">
    <source>
        <dbReference type="Pfam" id="PF01764"/>
    </source>
</evidence>
<evidence type="ECO:0000256" key="7">
    <source>
        <dbReference type="ARBA" id="ARBA00023157"/>
    </source>
</evidence>
<evidence type="ECO:0000313" key="12">
    <source>
        <dbReference type="EMBL" id="KOS16241.1"/>
    </source>
</evidence>
<dbReference type="Gene3D" id="3.40.50.1820">
    <property type="entry name" value="alpha/beta hydrolase"/>
    <property type="match status" value="1"/>
</dbReference>
<sequence length="298" mass="32989">MATAAMAAVIQPRAESSTAEPIPVPYDLHKFSLAAGLVQQTYCPSTQDKKGLKVGDATLLWTYGDGGDTQQRVNLYHSDSLGIAVAIQGTNISSLKSIVDDALLFSEKPDWRYRKYVPDDVVVMNGFQEGYQDVVDDVFVNVHKYMQLKNEERVTIIGHSLGAAIGLILAVDFDNRLDKGITGSYLFGLPRVGNPAFANYVDARLGKKLHWAVNGRDWVPTVPPRVLGYQHPSNYIWINPGNSTHWKLYPGQENVHGFTNVLDTQFPSFDDHQGVYFHTQIGTIPRFGSHCPALVGQD</sequence>
<evidence type="ECO:0000313" key="13">
    <source>
        <dbReference type="Proteomes" id="UP000037751"/>
    </source>
</evidence>
<dbReference type="SUPFAM" id="SSF53474">
    <property type="entry name" value="alpha/beta-Hydrolases"/>
    <property type="match status" value="1"/>
</dbReference>
<proteinExistence type="inferred from homology"/>
<dbReference type="Proteomes" id="UP000037751">
    <property type="component" value="Unassembled WGS sequence"/>
</dbReference>
<evidence type="ECO:0000256" key="8">
    <source>
        <dbReference type="ARBA" id="ARBA00043996"/>
    </source>
</evidence>
<feature type="domain" description="Fungal lipase-type" evidence="11">
    <location>
        <begin position="85"/>
        <end position="225"/>
    </location>
</feature>
<evidence type="ECO:0000256" key="3">
    <source>
        <dbReference type="ARBA" id="ARBA00022729"/>
    </source>
</evidence>
<comment type="caution">
    <text evidence="12">The sequence shown here is derived from an EMBL/GenBank/DDBJ whole genome shotgun (WGS) entry which is preliminary data.</text>
</comment>
<dbReference type="InterPro" id="IPR051218">
    <property type="entry name" value="Sec_MonoDiacylglyc_Lipase"/>
</dbReference>
<keyword evidence="2" id="KW-0964">Secreted</keyword>
<organism evidence="12 13">
    <name type="scientific">Malassezia pachydermatis</name>
    <dbReference type="NCBI Taxonomy" id="77020"/>
    <lineage>
        <taxon>Eukaryota</taxon>
        <taxon>Fungi</taxon>
        <taxon>Dikarya</taxon>
        <taxon>Basidiomycota</taxon>
        <taxon>Ustilaginomycotina</taxon>
        <taxon>Malasseziomycetes</taxon>
        <taxon>Malasseziales</taxon>
        <taxon>Malasseziaceae</taxon>
        <taxon>Malassezia</taxon>
    </lineage>
</organism>
<evidence type="ECO:0000256" key="9">
    <source>
        <dbReference type="ARBA" id="ARBA00047591"/>
    </source>
</evidence>
<dbReference type="InterPro" id="IPR029058">
    <property type="entry name" value="AB_hydrolase_fold"/>
</dbReference>
<dbReference type="Pfam" id="PF01764">
    <property type="entry name" value="Lipase_3"/>
    <property type="match status" value="1"/>
</dbReference>
<comment type="similarity">
    <text evidence="8">Belongs to the AB hydrolase superfamily. Lipase family. Class 3 subfamily.</text>
</comment>
<dbReference type="GeneID" id="28729307"/>
<keyword evidence="3" id="KW-0732">Signal</keyword>
<dbReference type="GO" id="GO:0016042">
    <property type="term" value="P:lipid catabolic process"/>
    <property type="evidence" value="ECO:0007669"/>
    <property type="project" value="UniProtKB-KW"/>
</dbReference>
<gene>
    <name evidence="12" type="ORF">Malapachy_2948</name>
</gene>
<dbReference type="CDD" id="cd00519">
    <property type="entry name" value="Lipase_3"/>
    <property type="match status" value="1"/>
</dbReference>
<comment type="subcellular location">
    <subcellularLocation>
        <location evidence="1">Secreted</location>
    </subcellularLocation>
</comment>
<keyword evidence="4" id="KW-0378">Hydrolase</keyword>
<dbReference type="GO" id="GO:0016787">
    <property type="term" value="F:hydrolase activity"/>
    <property type="evidence" value="ECO:0007669"/>
    <property type="project" value="UniProtKB-KW"/>
</dbReference>
<dbReference type="OrthoDB" id="426718at2759"/>
<name>A0A0M8MYR0_9BASI</name>
<evidence type="ECO:0000256" key="6">
    <source>
        <dbReference type="ARBA" id="ARBA00023098"/>
    </source>
</evidence>
<comment type="catalytic activity">
    <reaction evidence="10">
        <text>a monoacylglycerol + H2O = glycerol + a fatty acid + H(+)</text>
        <dbReference type="Rhea" id="RHEA:15245"/>
        <dbReference type="ChEBI" id="CHEBI:15377"/>
        <dbReference type="ChEBI" id="CHEBI:15378"/>
        <dbReference type="ChEBI" id="CHEBI:17408"/>
        <dbReference type="ChEBI" id="CHEBI:17754"/>
        <dbReference type="ChEBI" id="CHEBI:28868"/>
    </reaction>
</comment>
<evidence type="ECO:0000256" key="5">
    <source>
        <dbReference type="ARBA" id="ARBA00022963"/>
    </source>
</evidence>
<dbReference type="AlphaFoldDB" id="A0A0M8MYR0"/>
<protein>
    <submittedName>
        <fullName evidence="12">Putative secretory lipase (Family 3)</fullName>
    </submittedName>
</protein>
<dbReference type="RefSeq" id="XP_017993873.1">
    <property type="nucleotide sequence ID" value="XM_018137431.1"/>
</dbReference>
<keyword evidence="6" id="KW-0443">Lipid metabolism</keyword>
<accession>A0A0M8MYR0</accession>
<dbReference type="VEuPathDB" id="FungiDB:Malapachy_2948"/>
<evidence type="ECO:0000256" key="2">
    <source>
        <dbReference type="ARBA" id="ARBA00022525"/>
    </source>
</evidence>
<evidence type="ECO:0000256" key="1">
    <source>
        <dbReference type="ARBA" id="ARBA00004613"/>
    </source>
</evidence>
<dbReference type="EMBL" id="LGAV01000001">
    <property type="protein sequence ID" value="KOS16241.1"/>
    <property type="molecule type" value="Genomic_DNA"/>
</dbReference>
<reference evidence="12 13" key="1">
    <citation type="submission" date="2015-07" db="EMBL/GenBank/DDBJ databases">
        <title>Draft Genome Sequence of Malassezia furfur CBS1878 and Malassezia pachydermatis CBS1879.</title>
        <authorList>
            <person name="Triana S."/>
            <person name="Ohm R."/>
            <person name="Gonzalez A."/>
            <person name="DeCock H."/>
            <person name="Restrepo S."/>
            <person name="Celis A."/>
        </authorList>
    </citation>
    <scope>NUCLEOTIDE SEQUENCE [LARGE SCALE GENOMIC DNA]</scope>
    <source>
        <strain evidence="12 13">CBS 1879</strain>
    </source>
</reference>
<comment type="catalytic activity">
    <reaction evidence="9">
        <text>a diacylglycerol + H2O = a monoacylglycerol + a fatty acid + H(+)</text>
        <dbReference type="Rhea" id="RHEA:32731"/>
        <dbReference type="ChEBI" id="CHEBI:15377"/>
        <dbReference type="ChEBI" id="CHEBI:15378"/>
        <dbReference type="ChEBI" id="CHEBI:17408"/>
        <dbReference type="ChEBI" id="CHEBI:18035"/>
        <dbReference type="ChEBI" id="CHEBI:28868"/>
    </reaction>
</comment>
<keyword evidence="7" id="KW-1015">Disulfide bond</keyword>
<evidence type="ECO:0000256" key="4">
    <source>
        <dbReference type="ARBA" id="ARBA00022801"/>
    </source>
</evidence>
<dbReference type="InterPro" id="IPR002921">
    <property type="entry name" value="Fungal_lipase-type"/>
</dbReference>
<keyword evidence="13" id="KW-1185">Reference proteome</keyword>